<reference evidence="3" key="1">
    <citation type="submission" date="2022-08" db="EMBL/GenBank/DDBJ databases">
        <title>Genome sequencing of akame (Lates japonicus).</title>
        <authorList>
            <person name="Hashiguchi Y."/>
            <person name="Takahashi H."/>
        </authorList>
    </citation>
    <scope>NUCLEOTIDE SEQUENCE</scope>
    <source>
        <strain evidence="3">Kochi</strain>
    </source>
</reference>
<dbReference type="InterPro" id="IPR036179">
    <property type="entry name" value="Ig-like_dom_sf"/>
</dbReference>
<evidence type="ECO:0000313" key="3">
    <source>
        <dbReference type="EMBL" id="GLD65714.1"/>
    </source>
</evidence>
<dbReference type="InterPro" id="IPR013783">
    <property type="entry name" value="Ig-like_fold"/>
</dbReference>
<dbReference type="GO" id="GO:0042110">
    <property type="term" value="P:T cell activation"/>
    <property type="evidence" value="ECO:0007669"/>
    <property type="project" value="TreeGrafter"/>
</dbReference>
<dbReference type="GO" id="GO:0009897">
    <property type="term" value="C:external side of plasma membrane"/>
    <property type="evidence" value="ECO:0007669"/>
    <property type="project" value="TreeGrafter"/>
</dbReference>
<evidence type="ECO:0000256" key="1">
    <source>
        <dbReference type="SAM" id="SignalP"/>
    </source>
</evidence>
<name>A0AAD3RCX5_LATJO</name>
<evidence type="ECO:0000259" key="2">
    <source>
        <dbReference type="PROSITE" id="PS50835"/>
    </source>
</evidence>
<dbReference type="SMART" id="SM00409">
    <property type="entry name" value="IG"/>
    <property type="match status" value="1"/>
</dbReference>
<evidence type="ECO:0000313" key="4">
    <source>
        <dbReference type="Proteomes" id="UP001279410"/>
    </source>
</evidence>
<feature type="chain" id="PRO_5042087230" description="Ig-like domain-containing protein" evidence="1">
    <location>
        <begin position="17"/>
        <end position="150"/>
    </location>
</feature>
<feature type="signal peptide" evidence="1">
    <location>
        <begin position="1"/>
        <end position="16"/>
    </location>
</feature>
<organism evidence="3 4">
    <name type="scientific">Lates japonicus</name>
    <name type="common">Japanese lates</name>
    <dbReference type="NCBI Taxonomy" id="270547"/>
    <lineage>
        <taxon>Eukaryota</taxon>
        <taxon>Metazoa</taxon>
        <taxon>Chordata</taxon>
        <taxon>Craniata</taxon>
        <taxon>Vertebrata</taxon>
        <taxon>Euteleostomi</taxon>
        <taxon>Actinopterygii</taxon>
        <taxon>Neopterygii</taxon>
        <taxon>Teleostei</taxon>
        <taxon>Neoteleostei</taxon>
        <taxon>Acanthomorphata</taxon>
        <taxon>Carangaria</taxon>
        <taxon>Carangaria incertae sedis</taxon>
        <taxon>Centropomidae</taxon>
        <taxon>Lates</taxon>
    </lineage>
</organism>
<dbReference type="PANTHER" id="PTHR11422:SF5">
    <property type="entry name" value="DIVERSE IMMUNOGLOBULIN DOMAIN-CONTAINING PROTEIN 1.1 ISOFORM X1-RELATED"/>
    <property type="match status" value="1"/>
</dbReference>
<sequence>MSLFLILVLQCTAVTGQFSSFTVRVGHEVTLPCENVIDDQNNCDSTFWVFSDSSVELVTHGRISATDKSKSDRLSLTENCSLVIKKVTDEDVGRYDCQQYRPGLEQGQDTLIVLSVVTTPLLAQAAHATPPTALSSPPATSATETTRFFL</sequence>
<keyword evidence="1" id="KW-0732">Signal</keyword>
<dbReference type="InterPro" id="IPR007110">
    <property type="entry name" value="Ig-like_dom"/>
</dbReference>
<dbReference type="Pfam" id="PF07686">
    <property type="entry name" value="V-set"/>
    <property type="match status" value="1"/>
</dbReference>
<protein>
    <recommendedName>
        <fullName evidence="2">Ig-like domain-containing protein</fullName>
    </recommendedName>
</protein>
<dbReference type="GO" id="GO:0035723">
    <property type="term" value="P:interleukin-15-mediated signaling pathway"/>
    <property type="evidence" value="ECO:0007669"/>
    <property type="project" value="TreeGrafter"/>
</dbReference>
<dbReference type="GO" id="GO:0070374">
    <property type="term" value="P:positive regulation of ERK1 and ERK2 cascade"/>
    <property type="evidence" value="ECO:0007669"/>
    <property type="project" value="TreeGrafter"/>
</dbReference>
<dbReference type="EMBL" id="BRZM01009262">
    <property type="protein sequence ID" value="GLD65714.1"/>
    <property type="molecule type" value="Genomic_DNA"/>
</dbReference>
<dbReference type="PANTHER" id="PTHR11422">
    <property type="entry name" value="T-CELL SURFACE GLYCOPROTEIN CD4"/>
    <property type="match status" value="1"/>
</dbReference>
<proteinExistence type="predicted"/>
<dbReference type="GO" id="GO:0042289">
    <property type="term" value="F:MHC class II protein binding"/>
    <property type="evidence" value="ECO:0007669"/>
    <property type="project" value="TreeGrafter"/>
</dbReference>
<feature type="domain" description="Ig-like" evidence="2">
    <location>
        <begin position="12"/>
        <end position="98"/>
    </location>
</feature>
<comment type="caution">
    <text evidence="3">The sequence shown here is derived from an EMBL/GenBank/DDBJ whole genome shotgun (WGS) entry which is preliminary data.</text>
</comment>
<gene>
    <name evidence="3" type="ORF">AKAME5_003008900</name>
</gene>
<dbReference type="Gene3D" id="2.60.40.10">
    <property type="entry name" value="Immunoglobulins"/>
    <property type="match status" value="1"/>
</dbReference>
<dbReference type="SUPFAM" id="SSF48726">
    <property type="entry name" value="Immunoglobulin"/>
    <property type="match status" value="1"/>
</dbReference>
<dbReference type="GO" id="GO:1990782">
    <property type="term" value="F:protein tyrosine kinase binding"/>
    <property type="evidence" value="ECO:0007669"/>
    <property type="project" value="TreeGrafter"/>
</dbReference>
<dbReference type="InterPro" id="IPR003599">
    <property type="entry name" value="Ig_sub"/>
</dbReference>
<keyword evidence="4" id="KW-1185">Reference proteome</keyword>
<dbReference type="GO" id="GO:0045121">
    <property type="term" value="C:membrane raft"/>
    <property type="evidence" value="ECO:0007669"/>
    <property type="project" value="TreeGrafter"/>
</dbReference>
<dbReference type="PROSITE" id="PS50835">
    <property type="entry name" value="IG_LIKE"/>
    <property type="match status" value="1"/>
</dbReference>
<dbReference type="Proteomes" id="UP001279410">
    <property type="component" value="Unassembled WGS sequence"/>
</dbReference>
<accession>A0AAD3RCX5</accession>
<dbReference type="AlphaFoldDB" id="A0AAD3RCX5"/>
<dbReference type="InterPro" id="IPR013106">
    <property type="entry name" value="Ig_V-set"/>
</dbReference>